<dbReference type="CDD" id="cd22459">
    <property type="entry name" value="KH-I_PEPPER_rpt1_like"/>
    <property type="match status" value="2"/>
</dbReference>
<feature type="domain" description="K Homology" evidence="7">
    <location>
        <begin position="139"/>
        <end position="214"/>
    </location>
</feature>
<comment type="subcellular location">
    <subcellularLocation>
        <location evidence="1">Nucleus</location>
    </subcellularLocation>
</comment>
<evidence type="ECO:0000256" key="5">
    <source>
        <dbReference type="PROSITE-ProRule" id="PRU00117"/>
    </source>
</evidence>
<dbReference type="FunFam" id="3.30.310.210:FF:000002">
    <property type="entry name" value="KH domain-containing protein"/>
    <property type="match status" value="2"/>
</dbReference>
<evidence type="ECO:0000256" key="2">
    <source>
        <dbReference type="ARBA" id="ARBA00022737"/>
    </source>
</evidence>
<dbReference type="Pfam" id="PF00013">
    <property type="entry name" value="KH_1"/>
    <property type="match status" value="4"/>
</dbReference>
<protein>
    <recommendedName>
        <fullName evidence="7">K Homology domain-containing protein</fullName>
    </recommendedName>
</protein>
<sequence>MSPDHRDSHRKRSRPQSDYDDNGGSKRRYRSDDRDSLVIDRDDTVFRYLCPVKKIGSVIGRGGDIVKQLRTDTRSKIRIGEAIPGCDERVITIYSPSAETNAFGDGEKVLSPAQDALFRIHDRVVADDGPSEDSSEGEQQVTAKLLVPSDQIGCILGRGGQIVQNIRSETGAQIRIIKDRNMPLCALSSDELIQISGEVLIVKKALHQIASRLHENPSRSQNLLSSAISGGYPSGTLMSHAGAPRLVGIAPLMGSYGRDAGDWSRPLYQPPRNEPPPTEFCIRLVSPVENIASVIGKGGALINQLRQETRATIKVDSSRTEGNDCLITISAREVFEDAYSPTIEAAMRLQPKCSDKVERDSGLVSFTTRLLVPSSRIGCILGKGGAIITEMRRMTKANIRVLGKENLPKVASDDDEMVQISGELDVAKDALIQITSRLRANVFDREGAVSALMPVLPYVPVAPDAGDRLDYDSRDSRRLERGNPYPGGYGSSGLSSESYSPYGAPVCLLKGFITCFQHIASQLMSLRTCFCRLVVVVVLHMECMEVMHLDAVAVLGYPAILLPIDVETMITRSYWWVIKKCEILKPEANPTAHS</sequence>
<reference evidence="9" key="1">
    <citation type="journal article" date="2013" name="Nat. Genet.">
        <title>The Capsella rubella genome and the genomic consequences of rapid mating system evolution.</title>
        <authorList>
            <person name="Slotte T."/>
            <person name="Hazzouri K.M."/>
            <person name="Agren J.A."/>
            <person name="Koenig D."/>
            <person name="Maumus F."/>
            <person name="Guo Y.L."/>
            <person name="Steige K."/>
            <person name="Platts A.E."/>
            <person name="Escobar J.S."/>
            <person name="Newman L.K."/>
            <person name="Wang W."/>
            <person name="Mandakova T."/>
            <person name="Vello E."/>
            <person name="Smith L.M."/>
            <person name="Henz S.R."/>
            <person name="Steffen J."/>
            <person name="Takuno S."/>
            <person name="Brandvain Y."/>
            <person name="Coop G."/>
            <person name="Andolfatto P."/>
            <person name="Hu T.T."/>
            <person name="Blanchette M."/>
            <person name="Clark R.M."/>
            <person name="Quesneville H."/>
            <person name="Nordborg M."/>
            <person name="Gaut B.S."/>
            <person name="Lysak M.A."/>
            <person name="Jenkins J."/>
            <person name="Grimwood J."/>
            <person name="Chapman J."/>
            <person name="Prochnik S."/>
            <person name="Shu S."/>
            <person name="Rokhsar D."/>
            <person name="Schmutz J."/>
            <person name="Weigel D."/>
            <person name="Wright S.I."/>
        </authorList>
    </citation>
    <scope>NUCLEOTIDE SEQUENCE [LARGE SCALE GENOMIC DNA]</scope>
    <source>
        <strain evidence="9">cv. Monte Gargano</strain>
    </source>
</reference>
<organism evidence="8 9">
    <name type="scientific">Capsella rubella</name>
    <dbReference type="NCBI Taxonomy" id="81985"/>
    <lineage>
        <taxon>Eukaryota</taxon>
        <taxon>Viridiplantae</taxon>
        <taxon>Streptophyta</taxon>
        <taxon>Embryophyta</taxon>
        <taxon>Tracheophyta</taxon>
        <taxon>Spermatophyta</taxon>
        <taxon>Magnoliopsida</taxon>
        <taxon>eudicotyledons</taxon>
        <taxon>Gunneridae</taxon>
        <taxon>Pentapetalae</taxon>
        <taxon>rosids</taxon>
        <taxon>malvids</taxon>
        <taxon>Brassicales</taxon>
        <taxon>Brassicaceae</taxon>
        <taxon>Camelineae</taxon>
        <taxon>Capsella</taxon>
    </lineage>
</organism>
<evidence type="ECO:0000259" key="7">
    <source>
        <dbReference type="SMART" id="SM00322"/>
    </source>
</evidence>
<keyword evidence="3 5" id="KW-0694">RNA-binding</keyword>
<feature type="compositionally biased region" description="Basic and acidic residues" evidence="6">
    <location>
        <begin position="467"/>
        <end position="481"/>
    </location>
</feature>
<evidence type="ECO:0000256" key="4">
    <source>
        <dbReference type="ARBA" id="ARBA00023242"/>
    </source>
</evidence>
<accession>R0FDI9</accession>
<dbReference type="PROSITE" id="PS50084">
    <property type="entry name" value="KH_TYPE_1"/>
    <property type="match status" value="4"/>
</dbReference>
<dbReference type="SMART" id="SM00322">
    <property type="entry name" value="KH"/>
    <property type="match status" value="4"/>
</dbReference>
<keyword evidence="9" id="KW-1185">Reference proteome</keyword>
<dbReference type="STRING" id="81985.R0FDI9"/>
<proteinExistence type="predicted"/>
<dbReference type="PANTHER" id="PTHR10288">
    <property type="entry name" value="KH DOMAIN CONTAINING RNA BINDING PROTEIN"/>
    <property type="match status" value="1"/>
</dbReference>
<dbReference type="GO" id="GO:0009911">
    <property type="term" value="P:positive regulation of flower development"/>
    <property type="evidence" value="ECO:0007669"/>
    <property type="project" value="UniProtKB-ARBA"/>
</dbReference>
<dbReference type="EMBL" id="KB870810">
    <property type="protein sequence ID" value="EOA20227.1"/>
    <property type="molecule type" value="Genomic_DNA"/>
</dbReference>
<evidence type="ECO:0000313" key="8">
    <source>
        <dbReference type="EMBL" id="EOA20227.1"/>
    </source>
</evidence>
<dbReference type="Gene3D" id="3.30.310.210">
    <property type="match status" value="2"/>
</dbReference>
<dbReference type="GO" id="GO:0003723">
    <property type="term" value="F:RNA binding"/>
    <property type="evidence" value="ECO:0007669"/>
    <property type="project" value="UniProtKB-UniRule"/>
</dbReference>
<dbReference type="InterPro" id="IPR036612">
    <property type="entry name" value="KH_dom_type_1_sf"/>
</dbReference>
<dbReference type="SUPFAM" id="SSF54791">
    <property type="entry name" value="Eukaryotic type KH-domain (KH-domain type I)"/>
    <property type="match status" value="4"/>
</dbReference>
<feature type="domain" description="K Homology" evidence="7">
    <location>
        <begin position="42"/>
        <end position="114"/>
    </location>
</feature>
<dbReference type="InterPro" id="IPR004087">
    <property type="entry name" value="KH_dom"/>
</dbReference>
<dbReference type="GO" id="GO:0005634">
    <property type="term" value="C:nucleus"/>
    <property type="evidence" value="ECO:0007669"/>
    <property type="project" value="UniProtKB-SubCell"/>
</dbReference>
<dbReference type="InterPro" id="IPR004088">
    <property type="entry name" value="KH_dom_type_1"/>
</dbReference>
<gene>
    <name evidence="8" type="ORF">CARUB_v10000530mg</name>
</gene>
<keyword evidence="4" id="KW-0539">Nucleus</keyword>
<dbReference type="Proteomes" id="UP000029121">
    <property type="component" value="Unassembled WGS sequence"/>
</dbReference>
<evidence type="ECO:0000256" key="3">
    <source>
        <dbReference type="ARBA" id="ARBA00022884"/>
    </source>
</evidence>
<feature type="region of interest" description="Disordered" evidence="6">
    <location>
        <begin position="1"/>
        <end position="33"/>
    </location>
</feature>
<name>R0FDI9_9BRAS</name>
<feature type="domain" description="K Homology" evidence="7">
    <location>
        <begin position="278"/>
        <end position="351"/>
    </location>
</feature>
<evidence type="ECO:0000256" key="6">
    <source>
        <dbReference type="SAM" id="MobiDB-lite"/>
    </source>
</evidence>
<evidence type="ECO:0000313" key="9">
    <source>
        <dbReference type="Proteomes" id="UP000029121"/>
    </source>
</evidence>
<evidence type="ECO:0000256" key="1">
    <source>
        <dbReference type="ARBA" id="ARBA00004123"/>
    </source>
</evidence>
<dbReference type="AlphaFoldDB" id="R0FDI9"/>
<keyword evidence="2" id="KW-0677">Repeat</keyword>
<feature type="domain" description="K Homology" evidence="7">
    <location>
        <begin position="364"/>
        <end position="439"/>
    </location>
</feature>
<dbReference type="CDD" id="cd22460">
    <property type="entry name" value="KH-I_PEPPER_rpt2_like"/>
    <property type="match status" value="2"/>
</dbReference>
<feature type="region of interest" description="Disordered" evidence="6">
    <location>
        <begin position="467"/>
        <end position="494"/>
    </location>
</feature>
<dbReference type="eggNOG" id="KOG2190">
    <property type="taxonomic scope" value="Eukaryota"/>
</dbReference>